<keyword evidence="4" id="KW-1185">Reference proteome</keyword>
<reference evidence="2 4" key="1">
    <citation type="journal article" date="2014" name="BMC Genomics">
        <title>Genome sequence of Anopheles sinensis provides insight into genetics basis of mosquito competence for malaria parasites.</title>
        <authorList>
            <person name="Zhou D."/>
            <person name="Zhang D."/>
            <person name="Ding G."/>
            <person name="Shi L."/>
            <person name="Hou Q."/>
            <person name="Ye Y."/>
            <person name="Xu Y."/>
            <person name="Zhou H."/>
            <person name="Xiong C."/>
            <person name="Li S."/>
            <person name="Yu J."/>
            <person name="Hong S."/>
            <person name="Yu X."/>
            <person name="Zou P."/>
            <person name="Chen C."/>
            <person name="Chang X."/>
            <person name="Wang W."/>
            <person name="Lv Y."/>
            <person name="Sun Y."/>
            <person name="Ma L."/>
            <person name="Shen B."/>
            <person name="Zhu C."/>
        </authorList>
    </citation>
    <scope>NUCLEOTIDE SEQUENCE [LARGE SCALE GENOMIC DNA]</scope>
</reference>
<gene>
    <name evidence="2" type="ORF">ZHAS_00007361</name>
</gene>
<protein>
    <submittedName>
        <fullName evidence="2 3">Uncharacterized protein</fullName>
    </submittedName>
</protein>
<evidence type="ECO:0000256" key="1">
    <source>
        <dbReference type="SAM" id="MobiDB-lite"/>
    </source>
</evidence>
<organism evidence="2">
    <name type="scientific">Anopheles sinensis</name>
    <name type="common">Mosquito</name>
    <dbReference type="NCBI Taxonomy" id="74873"/>
    <lineage>
        <taxon>Eukaryota</taxon>
        <taxon>Metazoa</taxon>
        <taxon>Ecdysozoa</taxon>
        <taxon>Arthropoda</taxon>
        <taxon>Hexapoda</taxon>
        <taxon>Insecta</taxon>
        <taxon>Pterygota</taxon>
        <taxon>Neoptera</taxon>
        <taxon>Endopterygota</taxon>
        <taxon>Diptera</taxon>
        <taxon>Nematocera</taxon>
        <taxon>Culicoidea</taxon>
        <taxon>Culicidae</taxon>
        <taxon>Anophelinae</taxon>
        <taxon>Anopheles</taxon>
    </lineage>
</organism>
<sequence>MTTHPPSSALAVVLYPRSEPVPMHFSTLPQPLGPLRRIDGNYSHLHTNCTPPSKSAHRVPRSARSSEHPAVLGKPQSDRKTSNEAAVSRRGSWWRGYLLVGPRHQ</sequence>
<evidence type="ECO:0000313" key="3">
    <source>
        <dbReference type="EnsemblMetazoa" id="ASIC007361-PA"/>
    </source>
</evidence>
<dbReference type="Proteomes" id="UP000030765">
    <property type="component" value="Unassembled WGS sequence"/>
</dbReference>
<dbReference type="VEuPathDB" id="VectorBase:ASIC007361"/>
<proteinExistence type="predicted"/>
<reference evidence="3" key="2">
    <citation type="submission" date="2020-05" db="UniProtKB">
        <authorList>
            <consortium name="EnsemblMetazoa"/>
        </authorList>
    </citation>
    <scope>IDENTIFICATION</scope>
</reference>
<evidence type="ECO:0000313" key="2">
    <source>
        <dbReference type="EMBL" id="KFB39707.1"/>
    </source>
</evidence>
<feature type="region of interest" description="Disordered" evidence="1">
    <location>
        <begin position="46"/>
        <end position="86"/>
    </location>
</feature>
<evidence type="ECO:0000313" key="4">
    <source>
        <dbReference type="Proteomes" id="UP000030765"/>
    </source>
</evidence>
<dbReference type="EMBL" id="KE524999">
    <property type="protein sequence ID" value="KFB39707.1"/>
    <property type="molecule type" value="Genomic_DNA"/>
</dbReference>
<dbReference type="AlphaFoldDB" id="A0A084VP13"/>
<dbReference type="EMBL" id="ATLV01014966">
    <property type="status" value="NOT_ANNOTATED_CDS"/>
    <property type="molecule type" value="Genomic_DNA"/>
</dbReference>
<name>A0A084VP13_ANOSI</name>
<dbReference type="EnsemblMetazoa" id="ASIC007361-RA">
    <property type="protein sequence ID" value="ASIC007361-PA"/>
    <property type="gene ID" value="ASIC007361"/>
</dbReference>
<accession>A0A084VP13</accession>